<dbReference type="GO" id="GO:0006171">
    <property type="term" value="P:cAMP biosynthetic process"/>
    <property type="evidence" value="ECO:0007669"/>
    <property type="project" value="TreeGrafter"/>
</dbReference>
<dbReference type="InterPro" id="IPR050697">
    <property type="entry name" value="Adenylyl/Guanylyl_Cyclase_3/4"/>
</dbReference>
<dbReference type="GO" id="GO:0035556">
    <property type="term" value="P:intracellular signal transduction"/>
    <property type="evidence" value="ECO:0007669"/>
    <property type="project" value="InterPro"/>
</dbReference>
<gene>
    <name evidence="2" type="ORF">NUH88_10620</name>
</gene>
<name>A0A9J7AYI8_9PROT</name>
<dbReference type="InterPro" id="IPR001054">
    <property type="entry name" value="A/G_cyclase"/>
</dbReference>
<dbReference type="Gene3D" id="3.30.70.1230">
    <property type="entry name" value="Nucleotide cyclase"/>
    <property type="match status" value="1"/>
</dbReference>
<organism evidence="2 3">
    <name type="scientific">Nisaea acidiphila</name>
    <dbReference type="NCBI Taxonomy" id="1862145"/>
    <lineage>
        <taxon>Bacteria</taxon>
        <taxon>Pseudomonadati</taxon>
        <taxon>Pseudomonadota</taxon>
        <taxon>Alphaproteobacteria</taxon>
        <taxon>Rhodospirillales</taxon>
        <taxon>Thalassobaculaceae</taxon>
        <taxon>Nisaea</taxon>
    </lineage>
</organism>
<accession>A0A9J7AYI8</accession>
<reference evidence="2" key="1">
    <citation type="submission" date="2022-08" db="EMBL/GenBank/DDBJ databases">
        <title>Nisaea acidiphila sp. nov., isolated from a marine algal debris and emended description of the genus Nisaea Urios et al. 2008.</title>
        <authorList>
            <person name="Kwon K."/>
        </authorList>
    </citation>
    <scope>NUCLEOTIDE SEQUENCE</scope>
    <source>
        <strain evidence="2">MEBiC11861</strain>
    </source>
</reference>
<dbReference type="PROSITE" id="PS50125">
    <property type="entry name" value="GUANYLATE_CYCLASE_2"/>
    <property type="match status" value="1"/>
</dbReference>
<evidence type="ECO:0000313" key="2">
    <source>
        <dbReference type="EMBL" id="UUX52134.1"/>
    </source>
</evidence>
<dbReference type="CDD" id="cd07302">
    <property type="entry name" value="CHD"/>
    <property type="match status" value="1"/>
</dbReference>
<dbReference type="KEGG" id="naci:NUH88_10620"/>
<dbReference type="SMART" id="SM00044">
    <property type="entry name" value="CYCc"/>
    <property type="match status" value="1"/>
</dbReference>
<feature type="domain" description="Guanylate cyclase" evidence="1">
    <location>
        <begin position="248"/>
        <end position="381"/>
    </location>
</feature>
<keyword evidence="3" id="KW-1185">Reference proteome</keyword>
<protein>
    <submittedName>
        <fullName evidence="2">Adenylate/guanylate cyclase domain-containing protein</fullName>
    </submittedName>
</protein>
<dbReference type="AlphaFoldDB" id="A0A9J7AYI8"/>
<dbReference type="PANTHER" id="PTHR43081:SF11">
    <property type="entry name" value="BLR2264 PROTEIN"/>
    <property type="match status" value="1"/>
</dbReference>
<evidence type="ECO:0000259" key="1">
    <source>
        <dbReference type="PROSITE" id="PS50125"/>
    </source>
</evidence>
<dbReference type="SUPFAM" id="SSF55073">
    <property type="entry name" value="Nucleotide cyclase"/>
    <property type="match status" value="1"/>
</dbReference>
<dbReference type="EMBL" id="CP102480">
    <property type="protein sequence ID" value="UUX52134.1"/>
    <property type="molecule type" value="Genomic_DNA"/>
</dbReference>
<dbReference type="PANTHER" id="PTHR43081">
    <property type="entry name" value="ADENYLATE CYCLASE, TERMINAL-DIFFERENTIATION SPECIFIC-RELATED"/>
    <property type="match status" value="1"/>
</dbReference>
<dbReference type="GO" id="GO:0004016">
    <property type="term" value="F:adenylate cyclase activity"/>
    <property type="evidence" value="ECO:0007669"/>
    <property type="project" value="UniProtKB-ARBA"/>
</dbReference>
<dbReference type="RefSeq" id="WP_257772034.1">
    <property type="nucleotide sequence ID" value="NZ_CP102480.1"/>
</dbReference>
<sequence length="433" mass="47575">MKAKPATERQIDPIRPHVRVTHEGADHQTALPPGSSLSAEDLTMAPERWLMERSTGILSMRELMRDLCNLIVAQGMPMLRATCFIRTLHPQARGRSVIWRKTMRDPEELMVLHGIEETESFRRSPLPVIFEGAAAIRRKLSDPATPLDFPVLHDLKEEGATDYVAMPLKFSNGDLNFVTWASDAPDGFTARELGILDTLLPALSMRIEILERQKLTRDLLEVYLGRDTGRRVLNGAIRRGTSETIRAAILYADVRGFTAASDALPSAEIIEMLNDYFEIMSQPIEERGGEILKFIGDGLLAIFPLGPDSTAGEADAALKAAMEAQTLLRSRNALREKHGKPRIEHALGLHVGDVSYGNIGSPTRLDFTVIGPAVNLASRLQGLGKDLGYAIVASEPIARMATLSLKTLGSHPVRGLRAPVEVFTPYGVEPIRA</sequence>
<dbReference type="InterPro" id="IPR029787">
    <property type="entry name" value="Nucleotide_cyclase"/>
</dbReference>
<proteinExistence type="predicted"/>
<dbReference type="Pfam" id="PF00211">
    <property type="entry name" value="Guanylate_cyc"/>
    <property type="match status" value="1"/>
</dbReference>
<evidence type="ECO:0000313" key="3">
    <source>
        <dbReference type="Proteomes" id="UP001060336"/>
    </source>
</evidence>
<dbReference type="Proteomes" id="UP001060336">
    <property type="component" value="Chromosome"/>
</dbReference>